<dbReference type="Pfam" id="PF00582">
    <property type="entry name" value="Usp"/>
    <property type="match status" value="1"/>
</dbReference>
<feature type="compositionally biased region" description="Basic and acidic residues" evidence="2">
    <location>
        <begin position="148"/>
        <end position="170"/>
    </location>
</feature>
<dbReference type="EMBL" id="JBHSXI010000023">
    <property type="protein sequence ID" value="MFC6890436.1"/>
    <property type="molecule type" value="Genomic_DNA"/>
</dbReference>
<feature type="domain" description="UspA" evidence="3">
    <location>
        <begin position="1"/>
        <end position="139"/>
    </location>
</feature>
<evidence type="ECO:0000313" key="5">
    <source>
        <dbReference type="Proteomes" id="UP001596333"/>
    </source>
</evidence>
<protein>
    <submittedName>
        <fullName evidence="4">Universal stress protein</fullName>
    </submittedName>
</protein>
<keyword evidence="5" id="KW-1185">Reference proteome</keyword>
<dbReference type="InterPro" id="IPR006016">
    <property type="entry name" value="UspA"/>
</dbReference>
<dbReference type="InterPro" id="IPR014729">
    <property type="entry name" value="Rossmann-like_a/b/a_fold"/>
</dbReference>
<proteinExistence type="inferred from homology"/>
<sequence>MYDAILLPVAPGGEANDAVPHASSLAERYGATVYVVSAIDTVAQTLRGPQAGAFAERVEDAAEKRVETVTAELEAAGVDVVGNVVRGQPLDVIRNAITDTGADIVVMPSHTRSGIRRMLLGSVTEKVVRVSPVPVVTVPIAESDDAEPDRAESVEAEPDRAESDEPKPADEPPAGDGE</sequence>
<gene>
    <name evidence="4" type="ORF">ACFQEY_15690</name>
</gene>
<comment type="similarity">
    <text evidence="1">Belongs to the universal stress protein A family.</text>
</comment>
<dbReference type="SUPFAM" id="SSF52402">
    <property type="entry name" value="Adenine nucleotide alpha hydrolases-like"/>
    <property type="match status" value="1"/>
</dbReference>
<evidence type="ECO:0000256" key="2">
    <source>
        <dbReference type="SAM" id="MobiDB-lite"/>
    </source>
</evidence>
<evidence type="ECO:0000259" key="3">
    <source>
        <dbReference type="Pfam" id="PF00582"/>
    </source>
</evidence>
<reference evidence="4 5" key="1">
    <citation type="journal article" date="2019" name="Int. J. Syst. Evol. Microbiol.">
        <title>The Global Catalogue of Microorganisms (GCM) 10K type strain sequencing project: providing services to taxonomists for standard genome sequencing and annotation.</title>
        <authorList>
            <consortium name="The Broad Institute Genomics Platform"/>
            <consortium name="The Broad Institute Genome Sequencing Center for Infectious Disease"/>
            <person name="Wu L."/>
            <person name="Ma J."/>
        </authorList>
    </citation>
    <scope>NUCLEOTIDE SEQUENCE [LARGE SCALE GENOMIC DNA]</scope>
    <source>
        <strain evidence="4 5">Y73</strain>
    </source>
</reference>
<dbReference type="RefSeq" id="WP_379770371.1">
    <property type="nucleotide sequence ID" value="NZ_JBHSXI010000023.1"/>
</dbReference>
<dbReference type="InterPro" id="IPR006015">
    <property type="entry name" value="Universal_stress_UspA"/>
</dbReference>
<dbReference type="PANTHER" id="PTHR46268:SF6">
    <property type="entry name" value="UNIVERSAL STRESS PROTEIN UP12"/>
    <property type="match status" value="1"/>
</dbReference>
<dbReference type="Proteomes" id="UP001596333">
    <property type="component" value="Unassembled WGS sequence"/>
</dbReference>
<dbReference type="Gene3D" id="3.40.50.620">
    <property type="entry name" value="HUPs"/>
    <property type="match status" value="1"/>
</dbReference>
<name>A0ABD5UQ84_9EURY</name>
<feature type="region of interest" description="Disordered" evidence="2">
    <location>
        <begin position="138"/>
        <end position="178"/>
    </location>
</feature>
<comment type="caution">
    <text evidence="4">The sequence shown here is derived from an EMBL/GenBank/DDBJ whole genome shotgun (WGS) entry which is preliminary data.</text>
</comment>
<evidence type="ECO:0000256" key="1">
    <source>
        <dbReference type="ARBA" id="ARBA00008791"/>
    </source>
</evidence>
<dbReference type="PANTHER" id="PTHR46268">
    <property type="entry name" value="STRESS RESPONSE PROTEIN NHAX"/>
    <property type="match status" value="1"/>
</dbReference>
<dbReference type="PRINTS" id="PR01438">
    <property type="entry name" value="UNVRSLSTRESS"/>
</dbReference>
<accession>A0ABD5UQ84</accession>
<evidence type="ECO:0000313" key="4">
    <source>
        <dbReference type="EMBL" id="MFC6890436.1"/>
    </source>
</evidence>
<dbReference type="CDD" id="cd00293">
    <property type="entry name" value="USP-like"/>
    <property type="match status" value="1"/>
</dbReference>
<organism evidence="4 5">
    <name type="scientific">Halorubrum trueperi</name>
    <dbReference type="NCBI Taxonomy" id="2004704"/>
    <lineage>
        <taxon>Archaea</taxon>
        <taxon>Methanobacteriati</taxon>
        <taxon>Methanobacteriota</taxon>
        <taxon>Stenosarchaea group</taxon>
        <taxon>Halobacteria</taxon>
        <taxon>Halobacteriales</taxon>
        <taxon>Haloferacaceae</taxon>
        <taxon>Halorubrum</taxon>
    </lineage>
</organism>
<dbReference type="AlphaFoldDB" id="A0ABD5UQ84"/>